<protein>
    <submittedName>
        <fullName evidence="2">Uncharacterized protein</fullName>
    </submittedName>
</protein>
<dbReference type="Proteomes" id="UP000193411">
    <property type="component" value="Unassembled WGS sequence"/>
</dbReference>
<gene>
    <name evidence="2" type="ORF">BCR44DRAFT_1427681</name>
</gene>
<evidence type="ECO:0000313" key="3">
    <source>
        <dbReference type="Proteomes" id="UP000193411"/>
    </source>
</evidence>
<sequence length="306" mass="33842">MPRRPHARPHPATPLHARRPMPSSSHATAIRPARPVQAAGRPIPMLLLLRASMQSLCHGPGDRRPRVTVSLHEIGREIGIGNEGRVNAVWMLTRPSGRGGERGKGQGQRKRPVHGPIRRPSRRRTSSQTRTWPCPCTSRMMGIVTLWAIAKPLHPKPPSPMSPIQKSLTRTFPHRHPRLSRATTAQKLRAPYRLVGDPVVTTTHHRFLPCLLAAATAMVPHNSPRSALPLARATFACPTSCPRDCAKPANRLRPQILPLTADRLNAGRPWNRVCRAQAAAISMVYPIASPTVSNRPRRPDPRNHVP</sequence>
<feature type="region of interest" description="Disordered" evidence="1">
    <location>
        <begin position="94"/>
        <end position="134"/>
    </location>
</feature>
<dbReference type="AlphaFoldDB" id="A0A1Y2HYA4"/>
<reference evidence="2 3" key="1">
    <citation type="submission" date="2016-07" db="EMBL/GenBank/DDBJ databases">
        <title>Pervasive Adenine N6-methylation of Active Genes in Fungi.</title>
        <authorList>
            <consortium name="DOE Joint Genome Institute"/>
            <person name="Mondo S.J."/>
            <person name="Dannebaum R.O."/>
            <person name="Kuo R.C."/>
            <person name="Labutti K."/>
            <person name="Haridas S."/>
            <person name="Kuo A."/>
            <person name="Salamov A."/>
            <person name="Ahrendt S.R."/>
            <person name="Lipzen A."/>
            <person name="Sullivan W."/>
            <person name="Andreopoulos W.B."/>
            <person name="Clum A."/>
            <person name="Lindquist E."/>
            <person name="Daum C."/>
            <person name="Ramamoorthy G.K."/>
            <person name="Gryganskyi A."/>
            <person name="Culley D."/>
            <person name="Magnuson J.K."/>
            <person name="James T.Y."/>
            <person name="O'Malley M.A."/>
            <person name="Stajich J.E."/>
            <person name="Spatafora J.W."/>
            <person name="Visel A."/>
            <person name="Grigoriev I.V."/>
        </authorList>
    </citation>
    <scope>NUCLEOTIDE SEQUENCE [LARGE SCALE GENOMIC DNA]</scope>
    <source>
        <strain evidence="2 3">PL171</strain>
    </source>
</reference>
<accession>A0A1Y2HYA4</accession>
<feature type="compositionally biased region" description="Basic residues" evidence="1">
    <location>
        <begin position="107"/>
        <end position="125"/>
    </location>
</feature>
<feature type="region of interest" description="Disordered" evidence="1">
    <location>
        <begin position="1"/>
        <end position="37"/>
    </location>
</feature>
<organism evidence="2 3">
    <name type="scientific">Catenaria anguillulae PL171</name>
    <dbReference type="NCBI Taxonomy" id="765915"/>
    <lineage>
        <taxon>Eukaryota</taxon>
        <taxon>Fungi</taxon>
        <taxon>Fungi incertae sedis</taxon>
        <taxon>Blastocladiomycota</taxon>
        <taxon>Blastocladiomycetes</taxon>
        <taxon>Blastocladiales</taxon>
        <taxon>Catenariaceae</taxon>
        <taxon>Catenaria</taxon>
    </lineage>
</organism>
<evidence type="ECO:0000256" key="1">
    <source>
        <dbReference type="SAM" id="MobiDB-lite"/>
    </source>
</evidence>
<keyword evidence="3" id="KW-1185">Reference proteome</keyword>
<proteinExistence type="predicted"/>
<evidence type="ECO:0000313" key="2">
    <source>
        <dbReference type="EMBL" id="ORZ38721.1"/>
    </source>
</evidence>
<comment type="caution">
    <text evidence="2">The sequence shown here is derived from an EMBL/GenBank/DDBJ whole genome shotgun (WGS) entry which is preliminary data.</text>
</comment>
<dbReference type="EMBL" id="MCFL01000007">
    <property type="protein sequence ID" value="ORZ38721.1"/>
    <property type="molecule type" value="Genomic_DNA"/>
</dbReference>
<name>A0A1Y2HYA4_9FUNG</name>